<dbReference type="InterPro" id="IPR017938">
    <property type="entry name" value="Riboflavin_synthase-like_b-brl"/>
</dbReference>
<reference evidence="4 5" key="1">
    <citation type="submission" date="2021-01" db="EMBL/GenBank/DDBJ databases">
        <title>Whole genome shotgun sequence of Actinoplanes deccanensis NBRC 13994.</title>
        <authorList>
            <person name="Komaki H."/>
            <person name="Tamura T."/>
        </authorList>
    </citation>
    <scope>NUCLEOTIDE SEQUENCE [LARGE SCALE GENOMIC DNA]</scope>
    <source>
        <strain evidence="4 5">NBRC 13994</strain>
    </source>
</reference>
<evidence type="ECO:0000256" key="2">
    <source>
        <dbReference type="SAM" id="MobiDB-lite"/>
    </source>
</evidence>
<dbReference type="PANTHER" id="PTHR47354:SF5">
    <property type="entry name" value="PROTEIN RFBI"/>
    <property type="match status" value="1"/>
</dbReference>
<accession>A0ABQ3Y8B2</accession>
<name>A0ABQ3Y8B2_9ACTN</name>
<dbReference type="InterPro" id="IPR001433">
    <property type="entry name" value="OxRdtase_FAD/NAD-bd"/>
</dbReference>
<dbReference type="PRINTS" id="PR00410">
    <property type="entry name" value="PHEHYDRXLASE"/>
</dbReference>
<dbReference type="Gene3D" id="1.10.490.10">
    <property type="entry name" value="Globins"/>
    <property type="match status" value="1"/>
</dbReference>
<dbReference type="SUPFAM" id="SSF52343">
    <property type="entry name" value="Ferredoxin reductase-like, C-terminal NADP-linked domain"/>
    <property type="match status" value="1"/>
</dbReference>
<evidence type="ECO:0000313" key="5">
    <source>
        <dbReference type="Proteomes" id="UP000609879"/>
    </source>
</evidence>
<dbReference type="RefSeq" id="WP_275409940.1">
    <property type="nucleotide sequence ID" value="NZ_BAAABO010000007.1"/>
</dbReference>
<gene>
    <name evidence="4" type="ORF">Ade02nite_47360</name>
</gene>
<evidence type="ECO:0000256" key="1">
    <source>
        <dbReference type="ARBA" id="ARBA00001974"/>
    </source>
</evidence>
<dbReference type="SUPFAM" id="SSF63380">
    <property type="entry name" value="Riboflavin synthase domain-like"/>
    <property type="match status" value="1"/>
</dbReference>
<organism evidence="4 5">
    <name type="scientific">Paractinoplanes deccanensis</name>
    <dbReference type="NCBI Taxonomy" id="113561"/>
    <lineage>
        <taxon>Bacteria</taxon>
        <taxon>Bacillati</taxon>
        <taxon>Actinomycetota</taxon>
        <taxon>Actinomycetes</taxon>
        <taxon>Micromonosporales</taxon>
        <taxon>Micromonosporaceae</taxon>
        <taxon>Paractinoplanes</taxon>
    </lineage>
</organism>
<comment type="cofactor">
    <cofactor evidence="1">
        <name>FAD</name>
        <dbReference type="ChEBI" id="CHEBI:57692"/>
    </cofactor>
</comment>
<evidence type="ECO:0000259" key="3">
    <source>
        <dbReference type="PROSITE" id="PS51384"/>
    </source>
</evidence>
<dbReference type="Proteomes" id="UP000609879">
    <property type="component" value="Unassembled WGS sequence"/>
</dbReference>
<evidence type="ECO:0000313" key="4">
    <source>
        <dbReference type="EMBL" id="GID76095.1"/>
    </source>
</evidence>
<dbReference type="InterPro" id="IPR017927">
    <property type="entry name" value="FAD-bd_FR_type"/>
</dbReference>
<sequence length="397" mass="42274">MDLPHVMPPLVSARRGNAGDGMDPADDALLRQTQRMLGTSLTFAGGPHEVAARLRAALLQAHPSLLATLPGGAATQTAQLAAAVTWLVHNLDRPPVLVDGCGRLGAALAACGVKAGQLQLVGAALAEAMRAGMSAGQWRQDFDVAWRSTWQHAYEWIVHGGASAAYAPPVWDAVVVEHQLRRSDLAVVRLRPILPMPFRAGQYARIQVRELPAIWRPYSLAGAPARDDVVELHVRAKTATGVSAALVHRTRVGDRVRLSRAEGAMTLPPDPERNLLMIAGDTGVVPFKALLTQLAETDDPRSAVLFWGVRTLSELYDIDELTEIARAARRATVVPVVAEGDPGPYASGLVTDAVAAYGEWSGHDVFLAGPPLMLAATTAALHQLGVAPDQVHHDPPE</sequence>
<feature type="region of interest" description="Disordered" evidence="2">
    <location>
        <begin position="1"/>
        <end position="21"/>
    </location>
</feature>
<keyword evidence="5" id="KW-1185">Reference proteome</keyword>
<dbReference type="CDD" id="cd06187">
    <property type="entry name" value="O2ase_reductase_like"/>
    <property type="match status" value="1"/>
</dbReference>
<dbReference type="PROSITE" id="PS51384">
    <property type="entry name" value="FAD_FR"/>
    <property type="match status" value="1"/>
</dbReference>
<dbReference type="InterPro" id="IPR050415">
    <property type="entry name" value="MRET"/>
</dbReference>
<comment type="caution">
    <text evidence="4">The sequence shown here is derived from an EMBL/GenBank/DDBJ whole genome shotgun (WGS) entry which is preliminary data.</text>
</comment>
<dbReference type="Gene3D" id="2.40.30.10">
    <property type="entry name" value="Translation factors"/>
    <property type="match status" value="1"/>
</dbReference>
<dbReference type="PANTHER" id="PTHR47354">
    <property type="entry name" value="NADH OXIDOREDUCTASE HCR"/>
    <property type="match status" value="1"/>
</dbReference>
<protein>
    <recommendedName>
        <fullName evidence="3">FAD-binding FR-type domain-containing protein</fullName>
    </recommendedName>
</protein>
<dbReference type="Pfam" id="PF00175">
    <property type="entry name" value="NAD_binding_1"/>
    <property type="match status" value="1"/>
</dbReference>
<proteinExistence type="predicted"/>
<feature type="domain" description="FAD-binding FR-type" evidence="3">
    <location>
        <begin position="168"/>
        <end position="268"/>
    </location>
</feature>
<dbReference type="EMBL" id="BOMI01000092">
    <property type="protein sequence ID" value="GID76095.1"/>
    <property type="molecule type" value="Genomic_DNA"/>
</dbReference>
<dbReference type="Gene3D" id="3.40.50.80">
    <property type="entry name" value="Nucleotide-binding domain of ferredoxin-NADP reductase (FNR) module"/>
    <property type="match status" value="1"/>
</dbReference>
<dbReference type="InterPro" id="IPR039261">
    <property type="entry name" value="FNR_nucleotide-bd"/>
</dbReference>
<dbReference type="InterPro" id="IPR012292">
    <property type="entry name" value="Globin/Proto"/>
</dbReference>
<dbReference type="InterPro" id="IPR009050">
    <property type="entry name" value="Globin-like_sf"/>
</dbReference>
<dbReference type="SUPFAM" id="SSF46458">
    <property type="entry name" value="Globin-like"/>
    <property type="match status" value="1"/>
</dbReference>